<dbReference type="Gene3D" id="1.10.530.10">
    <property type="match status" value="1"/>
</dbReference>
<dbReference type="InterPro" id="IPR008258">
    <property type="entry name" value="Transglycosylase_SLT_dom_1"/>
</dbReference>
<evidence type="ECO:0000313" key="6">
    <source>
        <dbReference type="Proteomes" id="UP000323142"/>
    </source>
</evidence>
<feature type="domain" description="Transglycosylase SLT" evidence="4">
    <location>
        <begin position="66"/>
        <end position="118"/>
    </location>
</feature>
<evidence type="ECO:0000256" key="3">
    <source>
        <dbReference type="SAM" id="SignalP"/>
    </source>
</evidence>
<evidence type="ECO:0000256" key="1">
    <source>
        <dbReference type="ARBA" id="ARBA00009387"/>
    </source>
</evidence>
<dbReference type="SUPFAM" id="SSF53955">
    <property type="entry name" value="Lysozyme-like"/>
    <property type="match status" value="1"/>
</dbReference>
<dbReference type="EMBL" id="VUOA01000007">
    <property type="protein sequence ID" value="KAA2242080.1"/>
    <property type="molecule type" value="Genomic_DNA"/>
</dbReference>
<sequence length="338" mass="35882">MMSCVSMRAGARLVLRAAAVVLCCAALPLGAAKAEHTAERAVANPHEALAFGEMKVARWLAETVVRAAEVTEVDPALLMAMADKESSFRPDIRASTSSAEGLFQFLDATWLEVLKRYGAKHGYAAAADAIRPVKGRLSVSDADRAWILSLRRDPFLAAVMAGEMIRSTQETLLAANAERNVSGTDIYLAHFLGVNGASRFLDLMDDSPQQAAPSAFPRAAKANRTLFFSKPTQVAEAEPKKAEAGPKADEAKKDEAKKDVSSKDEPKGNADKASADKADAKGAPKDAAKGKAVATAKAMPKSLAEVHALLAAVMDKRVARYENAARDLGTRQYASAAD</sequence>
<comment type="caution">
    <text evidence="5">The sequence shown here is derived from an EMBL/GenBank/DDBJ whole genome shotgun (WGS) entry which is preliminary data.</text>
</comment>
<organism evidence="5 6">
    <name type="scientific">Salinarimonas soli</name>
    <dbReference type="NCBI Taxonomy" id="1638099"/>
    <lineage>
        <taxon>Bacteria</taxon>
        <taxon>Pseudomonadati</taxon>
        <taxon>Pseudomonadota</taxon>
        <taxon>Alphaproteobacteria</taxon>
        <taxon>Hyphomicrobiales</taxon>
        <taxon>Salinarimonadaceae</taxon>
        <taxon>Salinarimonas</taxon>
    </lineage>
</organism>
<dbReference type="Pfam" id="PF01464">
    <property type="entry name" value="SLT"/>
    <property type="match status" value="1"/>
</dbReference>
<protein>
    <submittedName>
        <fullName evidence="5">Transglycosylase SLT domain-containing protein</fullName>
    </submittedName>
</protein>
<feature type="signal peptide" evidence="3">
    <location>
        <begin position="1"/>
        <end position="34"/>
    </location>
</feature>
<keyword evidence="6" id="KW-1185">Reference proteome</keyword>
<comment type="similarity">
    <text evidence="1">Belongs to the virb1 family.</text>
</comment>
<dbReference type="AlphaFoldDB" id="A0A5B2VTU2"/>
<evidence type="ECO:0000313" key="5">
    <source>
        <dbReference type="EMBL" id="KAA2242080.1"/>
    </source>
</evidence>
<reference evidence="5 6" key="2">
    <citation type="submission" date="2019-09" db="EMBL/GenBank/DDBJ databases">
        <authorList>
            <person name="Jin C."/>
        </authorList>
    </citation>
    <scope>NUCLEOTIDE SEQUENCE [LARGE SCALE GENOMIC DNA]</scope>
    <source>
        <strain evidence="5 6">BN140002</strain>
    </source>
</reference>
<evidence type="ECO:0000256" key="2">
    <source>
        <dbReference type="SAM" id="MobiDB-lite"/>
    </source>
</evidence>
<accession>A0A5B2VTU2</accession>
<proteinExistence type="inferred from homology"/>
<feature type="compositionally biased region" description="Basic and acidic residues" evidence="2">
    <location>
        <begin position="237"/>
        <end position="289"/>
    </location>
</feature>
<dbReference type="InterPro" id="IPR023346">
    <property type="entry name" value="Lysozyme-like_dom_sf"/>
</dbReference>
<keyword evidence="3" id="KW-0732">Signal</keyword>
<gene>
    <name evidence="5" type="ORF">F0L46_03705</name>
</gene>
<dbReference type="Proteomes" id="UP000323142">
    <property type="component" value="Unassembled WGS sequence"/>
</dbReference>
<feature type="region of interest" description="Disordered" evidence="2">
    <location>
        <begin position="230"/>
        <end position="290"/>
    </location>
</feature>
<reference evidence="5 6" key="1">
    <citation type="submission" date="2019-09" db="EMBL/GenBank/DDBJ databases">
        <title>Salinarimonas rosea gen. nov., sp. nov., a new member of the a-2 subgroup of the Proteobacteria.</title>
        <authorList>
            <person name="Liu J."/>
        </authorList>
    </citation>
    <scope>NUCLEOTIDE SEQUENCE [LARGE SCALE GENOMIC DNA]</scope>
    <source>
        <strain evidence="5 6">BN140002</strain>
    </source>
</reference>
<name>A0A5B2VTU2_9HYPH</name>
<feature type="chain" id="PRO_5023074509" evidence="3">
    <location>
        <begin position="35"/>
        <end position="338"/>
    </location>
</feature>
<dbReference type="OrthoDB" id="8477976at2"/>
<evidence type="ECO:0000259" key="4">
    <source>
        <dbReference type="Pfam" id="PF01464"/>
    </source>
</evidence>